<reference evidence="1" key="1">
    <citation type="submission" date="2019-03" db="EMBL/GenBank/DDBJ databases">
        <title>Lake Tanganyika Metagenome-Assembled Genomes (MAGs).</title>
        <authorList>
            <person name="Tran P."/>
        </authorList>
    </citation>
    <scope>NUCLEOTIDE SEQUENCE</scope>
    <source>
        <strain evidence="1">K_DeepCast_65m_m2_066</strain>
    </source>
</reference>
<organism evidence="1 2">
    <name type="scientific">Tectimicrobiota bacterium</name>
    <dbReference type="NCBI Taxonomy" id="2528274"/>
    <lineage>
        <taxon>Bacteria</taxon>
        <taxon>Pseudomonadati</taxon>
        <taxon>Nitrospinota/Tectimicrobiota group</taxon>
        <taxon>Candidatus Tectimicrobiota</taxon>
    </lineage>
</organism>
<dbReference type="InterPro" id="IPR021272">
    <property type="entry name" value="DUF2851"/>
</dbReference>
<dbReference type="Pfam" id="PF11013">
    <property type="entry name" value="DUF2851"/>
    <property type="match status" value="1"/>
</dbReference>
<gene>
    <name evidence="1" type="ORF">FJZ47_04045</name>
</gene>
<dbReference type="AlphaFoldDB" id="A0A937VXZ6"/>
<evidence type="ECO:0000313" key="1">
    <source>
        <dbReference type="EMBL" id="MBM3222962.1"/>
    </source>
</evidence>
<sequence length="505" mass="57323">MHDLTNVWTSLYPITPVQSWIAEPPAPWQQRIPEKLVRCLWFDARWRPAPLSTLDGREVTVLTPGRWNLQAGPDFQQAHLLWGDGVRQQGDIEIHCYASGWTAHRHHLDARYNNVILHVVLWQDRPTLTAPRADGYGIPQVALASFLPRPVASYQAEIVQEDYPYKTAQAHGQCYAILRQQPLPAVREVLNRAGDSRLQQRLWRWARRAEEVDVPQVWYEALLRACGSTGHRQHFQDLARTVPWMTLQHCLTGLPPSERGMAAEALLLGLAGMYPQHTTLPETWDAETAAYVHTLQRYWQTFPAELRQHAWHDVTWRQPHVRPANTPERRLAAMAQLLAAYPGSSLYETALALGEDCVAPGHARQQWPLGQALIRLLDVPTDSYWTRRAYLGGRLSTRQRLLGLQRARIVVIDAMLPVCLLTAQQRHNAHLRTQLLQCYHTAPCLPDNHLLRYMRHRLLGNAPDLLGLVTGARQQQGLLQLFVDFCGNDEGACQGCGFPLPPAAP</sequence>
<comment type="caution">
    <text evidence="1">The sequence shown here is derived from an EMBL/GenBank/DDBJ whole genome shotgun (WGS) entry which is preliminary data.</text>
</comment>
<name>A0A937VXZ6_UNCTE</name>
<dbReference type="Proteomes" id="UP000712673">
    <property type="component" value="Unassembled WGS sequence"/>
</dbReference>
<evidence type="ECO:0000313" key="2">
    <source>
        <dbReference type="Proteomes" id="UP000712673"/>
    </source>
</evidence>
<dbReference type="EMBL" id="VGLS01000077">
    <property type="protein sequence ID" value="MBM3222962.1"/>
    <property type="molecule type" value="Genomic_DNA"/>
</dbReference>
<accession>A0A937VXZ6</accession>
<proteinExistence type="predicted"/>
<protein>
    <submittedName>
        <fullName evidence="1">DUF2851 family protein</fullName>
    </submittedName>
</protein>